<dbReference type="AlphaFoldDB" id="A0A8X6T5J3"/>
<evidence type="ECO:0000313" key="2">
    <source>
        <dbReference type="Proteomes" id="UP000887159"/>
    </source>
</evidence>
<evidence type="ECO:0000313" key="1">
    <source>
        <dbReference type="EMBL" id="GFY20706.1"/>
    </source>
</evidence>
<proteinExistence type="predicted"/>
<organism evidence="1 2">
    <name type="scientific">Trichonephila clavipes</name>
    <name type="common">Golden silk orbweaver</name>
    <name type="synonym">Nephila clavipes</name>
    <dbReference type="NCBI Taxonomy" id="2585209"/>
    <lineage>
        <taxon>Eukaryota</taxon>
        <taxon>Metazoa</taxon>
        <taxon>Ecdysozoa</taxon>
        <taxon>Arthropoda</taxon>
        <taxon>Chelicerata</taxon>
        <taxon>Arachnida</taxon>
        <taxon>Araneae</taxon>
        <taxon>Araneomorphae</taxon>
        <taxon>Entelegynae</taxon>
        <taxon>Araneoidea</taxon>
        <taxon>Nephilidae</taxon>
        <taxon>Trichonephila</taxon>
    </lineage>
</organism>
<dbReference type="EMBL" id="BMAU01021356">
    <property type="protein sequence ID" value="GFY20706.1"/>
    <property type="molecule type" value="Genomic_DNA"/>
</dbReference>
<dbReference type="Proteomes" id="UP000887159">
    <property type="component" value="Unassembled WGS sequence"/>
</dbReference>
<sequence length="92" mass="10678">MVTDFRTSDSTATVTATSWQQDPFAYAAIHEWLGKNGGRRKIIRRTTHRSGNRRWCEILRMAWVGELRASSNFIKFLFLDQNYEANSPRVSP</sequence>
<gene>
    <name evidence="1" type="ORF">TNCV_1119401</name>
</gene>
<reference evidence="1" key="1">
    <citation type="submission" date="2020-08" db="EMBL/GenBank/DDBJ databases">
        <title>Multicomponent nature underlies the extraordinary mechanical properties of spider dragline silk.</title>
        <authorList>
            <person name="Kono N."/>
            <person name="Nakamura H."/>
            <person name="Mori M."/>
            <person name="Yoshida Y."/>
            <person name="Ohtoshi R."/>
            <person name="Malay A.D."/>
            <person name="Moran D.A.P."/>
            <person name="Tomita M."/>
            <person name="Numata K."/>
            <person name="Arakawa K."/>
        </authorList>
    </citation>
    <scope>NUCLEOTIDE SEQUENCE</scope>
</reference>
<comment type="caution">
    <text evidence="1">The sequence shown here is derived from an EMBL/GenBank/DDBJ whole genome shotgun (WGS) entry which is preliminary data.</text>
</comment>
<name>A0A8X6T5J3_TRICX</name>
<keyword evidence="2" id="KW-1185">Reference proteome</keyword>
<accession>A0A8X6T5J3</accession>
<protein>
    <submittedName>
        <fullName evidence="1">Uncharacterized protein</fullName>
    </submittedName>
</protein>